<evidence type="ECO:0000313" key="2">
    <source>
        <dbReference type="EMBL" id="MFD1543920.1"/>
    </source>
</evidence>
<organism evidence="2 3">
    <name type="scientific">Nonomuraea guangzhouensis</name>
    <dbReference type="NCBI Taxonomy" id="1291555"/>
    <lineage>
        <taxon>Bacteria</taxon>
        <taxon>Bacillati</taxon>
        <taxon>Actinomycetota</taxon>
        <taxon>Actinomycetes</taxon>
        <taxon>Streptosporangiales</taxon>
        <taxon>Streptosporangiaceae</taxon>
        <taxon>Nonomuraea</taxon>
    </lineage>
</organism>
<dbReference type="EMBL" id="JBHUCM010000042">
    <property type="protein sequence ID" value="MFD1543920.1"/>
    <property type="molecule type" value="Genomic_DNA"/>
</dbReference>
<reference evidence="3" key="1">
    <citation type="journal article" date="2019" name="Int. J. Syst. Evol. Microbiol.">
        <title>The Global Catalogue of Microorganisms (GCM) 10K type strain sequencing project: providing services to taxonomists for standard genome sequencing and annotation.</title>
        <authorList>
            <consortium name="The Broad Institute Genomics Platform"/>
            <consortium name="The Broad Institute Genome Sequencing Center for Infectious Disease"/>
            <person name="Wu L."/>
            <person name="Ma J."/>
        </authorList>
    </citation>
    <scope>NUCLEOTIDE SEQUENCE [LARGE SCALE GENOMIC DNA]</scope>
    <source>
        <strain evidence="3">CGMCC 1.15399</strain>
    </source>
</reference>
<gene>
    <name evidence="2" type="ORF">ACFSJ0_43245</name>
</gene>
<sequence length="276" mass="30754">MTRTAMTGAEIPDLFHDDPTARPLTYPGRLPRTSGVVVDNAYLPLHPVEGRPADEWRVGDETLEQLLARLGRSPMSARRPIVAVGSNAAPSQLRRKFLSHSIRPIIPMTLADVDGIVAGVSAHVNKWGYLPAVPVEAPGETSRLFVLWLDDEELATLDRTEPNYWRRALPAERHPVTLESGVRPPSCFVYVGRHGCLVDAAGRTRGLTDQAMLIQSLLDESEELRRLCGTNPEDFVSRVRQEVVREAIYRLFPAERRVQPQPRLIALPPLLTTFGH</sequence>
<protein>
    <submittedName>
        <fullName evidence="2">Uncharacterized protein</fullName>
    </submittedName>
</protein>
<evidence type="ECO:0000313" key="3">
    <source>
        <dbReference type="Proteomes" id="UP001597097"/>
    </source>
</evidence>
<name>A0ABW4GMA2_9ACTN</name>
<proteinExistence type="predicted"/>
<evidence type="ECO:0000256" key="1">
    <source>
        <dbReference type="SAM" id="MobiDB-lite"/>
    </source>
</evidence>
<accession>A0ABW4GMA2</accession>
<feature type="region of interest" description="Disordered" evidence="1">
    <location>
        <begin position="1"/>
        <end position="20"/>
    </location>
</feature>
<dbReference type="Proteomes" id="UP001597097">
    <property type="component" value="Unassembled WGS sequence"/>
</dbReference>
<comment type="caution">
    <text evidence="2">The sequence shown here is derived from an EMBL/GenBank/DDBJ whole genome shotgun (WGS) entry which is preliminary data.</text>
</comment>
<keyword evidence="3" id="KW-1185">Reference proteome</keyword>